<dbReference type="EMBL" id="JANHOG010000516">
    <property type="protein sequence ID" value="KAJ3553637.1"/>
    <property type="molecule type" value="Genomic_DNA"/>
</dbReference>
<keyword evidence="2" id="KW-1185">Reference proteome</keyword>
<evidence type="ECO:0000313" key="2">
    <source>
        <dbReference type="Proteomes" id="UP001148662"/>
    </source>
</evidence>
<name>A0ACC1T5K8_9APHY</name>
<sequence length="690" mass="77165">MDSFDLSSEFAVPASGSRLLSESPLHVDSSTSQSVDDLSLADLSLTDRPPRNLQRRPFSLLAQPRFDDKSQDESAVADEDAEIAEGNTLDQTMTPEEAERARKLAAKTREEKLESDLFILRKLNAAFNVYHDALKETKSSTERVAEQLEHTNVLLDRYVAMLSKSEKVTKLILDERWEGAEADLAQLEQEAREEEERIRKEEEARAEAARRERERKEREEQARREKEERERLERERAESSRASSRSSGVRGVRGTRASMRGTRGIASTRREYHAMGDFHSADQRCLQSRLPQHAAQHHHCVEVILTNDATNLKAPIADSVNSLAFSPDCSYLAIGDDTGRTMVVDVLNFSKILEITWASPVTAVLWHPYDCYLLFIGHYDGRLIGHRFDVEDSKSSPVRGIDVCRDPKGPIDGLDYFGDNDRLALIARDKVALCQWSSDLRSVDEVFPPLRYFPSPPASSKLASEVSPRNVHFFHMGESLLVSYLNHGIVCFDVASQTMTWSLPLRTQIGRSALSPDEGTVMISNLAGGIDMFDVRTRMHIDTLSLPSPEERNVPLPLLFIHEGEDMLFGSATGDVQIVDATFPIVQLLVHTKCHIIQALAYCHCDDAYYIATGSSETGNETCTKVWYAGPKYLSGNDETEAPQLAVAPDIPGIRGMTADSTGHEVSRITESVQNKMNEVGNQVLWCLTL</sequence>
<evidence type="ECO:0000313" key="1">
    <source>
        <dbReference type="EMBL" id="KAJ3553637.1"/>
    </source>
</evidence>
<proteinExistence type="predicted"/>
<organism evidence="1 2">
    <name type="scientific">Phlebia brevispora</name>
    <dbReference type="NCBI Taxonomy" id="194682"/>
    <lineage>
        <taxon>Eukaryota</taxon>
        <taxon>Fungi</taxon>
        <taxon>Dikarya</taxon>
        <taxon>Basidiomycota</taxon>
        <taxon>Agaricomycotina</taxon>
        <taxon>Agaricomycetes</taxon>
        <taxon>Polyporales</taxon>
        <taxon>Meruliaceae</taxon>
        <taxon>Phlebia</taxon>
    </lineage>
</organism>
<accession>A0ACC1T5K8</accession>
<comment type="caution">
    <text evidence="1">The sequence shown here is derived from an EMBL/GenBank/DDBJ whole genome shotgun (WGS) entry which is preliminary data.</text>
</comment>
<reference evidence="1" key="1">
    <citation type="submission" date="2022-07" db="EMBL/GenBank/DDBJ databases">
        <title>Genome Sequence of Phlebia brevispora.</title>
        <authorList>
            <person name="Buettner E."/>
        </authorList>
    </citation>
    <scope>NUCLEOTIDE SEQUENCE</scope>
    <source>
        <strain evidence="1">MPL23</strain>
    </source>
</reference>
<protein>
    <submittedName>
        <fullName evidence="1">Uncharacterized protein</fullName>
    </submittedName>
</protein>
<dbReference type="Proteomes" id="UP001148662">
    <property type="component" value="Unassembled WGS sequence"/>
</dbReference>
<gene>
    <name evidence="1" type="ORF">NM688_g3502</name>
</gene>